<dbReference type="Pfam" id="PF00646">
    <property type="entry name" value="F-box"/>
    <property type="match status" value="1"/>
</dbReference>
<organism evidence="2 3">
    <name type="scientific">Ceratodon purpureus</name>
    <name type="common">Fire moss</name>
    <name type="synonym">Dicranum purpureum</name>
    <dbReference type="NCBI Taxonomy" id="3225"/>
    <lineage>
        <taxon>Eukaryota</taxon>
        <taxon>Viridiplantae</taxon>
        <taxon>Streptophyta</taxon>
        <taxon>Embryophyta</taxon>
        <taxon>Bryophyta</taxon>
        <taxon>Bryophytina</taxon>
        <taxon>Bryopsida</taxon>
        <taxon>Dicranidae</taxon>
        <taxon>Pseudoditrichales</taxon>
        <taxon>Ditrichaceae</taxon>
        <taxon>Ceratodon</taxon>
    </lineage>
</organism>
<dbReference type="InterPro" id="IPR036047">
    <property type="entry name" value="F-box-like_dom_sf"/>
</dbReference>
<sequence>MDPALWSELPLEIVEQVLSFVPARNLFRFCTVCRSWNILIHNPNFANRQFINAGNCQSASYERILHNRFTRGQRRRRRPKQMFLNSLFAVNTVPLNRIYERL</sequence>
<comment type="caution">
    <text evidence="2">The sequence shown here is derived from an EMBL/GenBank/DDBJ whole genome shotgun (WGS) entry which is preliminary data.</text>
</comment>
<evidence type="ECO:0000313" key="2">
    <source>
        <dbReference type="EMBL" id="KAG0559064.1"/>
    </source>
</evidence>
<keyword evidence="3" id="KW-1185">Reference proteome</keyword>
<dbReference type="SMART" id="SM00256">
    <property type="entry name" value="FBOX"/>
    <property type="match status" value="1"/>
</dbReference>
<dbReference type="InterPro" id="IPR001810">
    <property type="entry name" value="F-box_dom"/>
</dbReference>
<dbReference type="CDD" id="cd22157">
    <property type="entry name" value="F-box_AtFBW1-like"/>
    <property type="match status" value="1"/>
</dbReference>
<evidence type="ECO:0000259" key="1">
    <source>
        <dbReference type="PROSITE" id="PS50181"/>
    </source>
</evidence>
<dbReference type="EMBL" id="CM026431">
    <property type="protein sequence ID" value="KAG0559064.1"/>
    <property type="molecule type" value="Genomic_DNA"/>
</dbReference>
<name>A0A8T0GLD4_CERPU</name>
<evidence type="ECO:0000313" key="3">
    <source>
        <dbReference type="Proteomes" id="UP000822688"/>
    </source>
</evidence>
<dbReference type="PANTHER" id="PTHR31672">
    <property type="entry name" value="BNACNNG10540D PROTEIN"/>
    <property type="match status" value="1"/>
</dbReference>
<dbReference type="InterPro" id="IPR050796">
    <property type="entry name" value="SCF_F-box_component"/>
</dbReference>
<protein>
    <recommendedName>
        <fullName evidence="1">F-box domain-containing protein</fullName>
    </recommendedName>
</protein>
<dbReference type="SUPFAM" id="SSF81383">
    <property type="entry name" value="F-box domain"/>
    <property type="match status" value="1"/>
</dbReference>
<feature type="domain" description="F-box" evidence="1">
    <location>
        <begin position="3"/>
        <end position="53"/>
    </location>
</feature>
<dbReference type="PROSITE" id="PS50181">
    <property type="entry name" value="FBOX"/>
    <property type="match status" value="1"/>
</dbReference>
<dbReference type="Proteomes" id="UP000822688">
    <property type="component" value="Chromosome 10"/>
</dbReference>
<gene>
    <name evidence="2" type="ORF">KC19_10G076200</name>
</gene>
<reference evidence="2" key="1">
    <citation type="submission" date="2020-06" db="EMBL/GenBank/DDBJ databases">
        <title>WGS assembly of Ceratodon purpureus strain R40.</title>
        <authorList>
            <person name="Carey S.B."/>
            <person name="Jenkins J."/>
            <person name="Shu S."/>
            <person name="Lovell J.T."/>
            <person name="Sreedasyam A."/>
            <person name="Maumus F."/>
            <person name="Tiley G.P."/>
            <person name="Fernandez-Pozo N."/>
            <person name="Barry K."/>
            <person name="Chen C."/>
            <person name="Wang M."/>
            <person name="Lipzen A."/>
            <person name="Daum C."/>
            <person name="Saski C.A."/>
            <person name="Payton A.C."/>
            <person name="Mcbreen J.C."/>
            <person name="Conrad R.E."/>
            <person name="Kollar L.M."/>
            <person name="Olsson S."/>
            <person name="Huttunen S."/>
            <person name="Landis J.B."/>
            <person name="Wickett N.J."/>
            <person name="Johnson M.G."/>
            <person name="Rensing S.A."/>
            <person name="Grimwood J."/>
            <person name="Schmutz J."/>
            <person name="Mcdaniel S.F."/>
        </authorList>
    </citation>
    <scope>NUCLEOTIDE SEQUENCE</scope>
    <source>
        <strain evidence="2">R40</strain>
    </source>
</reference>
<accession>A0A8T0GLD4</accession>
<proteinExistence type="predicted"/>
<dbReference type="Gene3D" id="1.20.1280.50">
    <property type="match status" value="1"/>
</dbReference>
<dbReference type="AlphaFoldDB" id="A0A8T0GLD4"/>